<dbReference type="EMBL" id="JAEQNA010000008">
    <property type="protein sequence ID" value="MBL0422460.1"/>
    <property type="molecule type" value="Genomic_DNA"/>
</dbReference>
<keyword evidence="2" id="KW-1185">Reference proteome</keyword>
<dbReference type="Proteomes" id="UP000613011">
    <property type="component" value="Unassembled WGS sequence"/>
</dbReference>
<sequence length="141" mass="15273">MAEQKSIELAEIGKVINQARELAMRYRDLTGRPLGITGEVAEYEAARLLGLQLATVRQAGYDAIRTTSSGTHRLQVKGRCVLTKNPGQRIGSIDLDKEGDAVLLVLLDENLQPTAVYEAARAAVENACARRDPKLATSAAR</sequence>
<gene>
    <name evidence="1" type="ORF">JI739_19085</name>
</gene>
<dbReference type="AlphaFoldDB" id="A0A936ZWM1"/>
<proteinExistence type="predicted"/>
<name>A0A936ZWM1_9BURK</name>
<protein>
    <submittedName>
        <fullName evidence="1">Uncharacterized protein</fullName>
    </submittedName>
</protein>
<comment type="caution">
    <text evidence="1">The sequence shown here is derived from an EMBL/GenBank/DDBJ whole genome shotgun (WGS) entry which is preliminary data.</text>
</comment>
<organism evidence="1 2">
    <name type="scientific">Ramlibacter aurantiacus</name>
    <dbReference type="NCBI Taxonomy" id="2801330"/>
    <lineage>
        <taxon>Bacteria</taxon>
        <taxon>Pseudomonadati</taxon>
        <taxon>Pseudomonadota</taxon>
        <taxon>Betaproteobacteria</taxon>
        <taxon>Burkholderiales</taxon>
        <taxon>Comamonadaceae</taxon>
        <taxon>Ramlibacter</taxon>
    </lineage>
</organism>
<reference evidence="1" key="1">
    <citation type="submission" date="2021-01" db="EMBL/GenBank/DDBJ databases">
        <title>Ramlibacter sp. strain AW1 16S ribosomal RNA gene Genome sequencing and assembly.</title>
        <authorList>
            <person name="Kang M."/>
        </authorList>
    </citation>
    <scope>NUCLEOTIDE SEQUENCE</scope>
    <source>
        <strain evidence="1">AW1</strain>
    </source>
</reference>
<dbReference type="RefSeq" id="WP_201685538.1">
    <property type="nucleotide sequence ID" value="NZ_JAEQNA010000008.1"/>
</dbReference>
<evidence type="ECO:0000313" key="1">
    <source>
        <dbReference type="EMBL" id="MBL0422460.1"/>
    </source>
</evidence>
<evidence type="ECO:0000313" key="2">
    <source>
        <dbReference type="Proteomes" id="UP000613011"/>
    </source>
</evidence>
<accession>A0A936ZWM1</accession>